<sequence>MIINEPNSDQNPLKVGQTKTPESPTPLKTGRPTRDTLEPARWTIRGIETDTRLTIEKAAERSGKTLGQFFNIELREAAANVLKKEHQPPARGEDLASDLFEKIKTELRESQAAELQSIREAIERRPASLREWLFGKRS</sequence>
<evidence type="ECO:0000313" key="3">
    <source>
        <dbReference type="Proteomes" id="UP000232883"/>
    </source>
</evidence>
<evidence type="ECO:0000256" key="1">
    <source>
        <dbReference type="SAM" id="MobiDB-lite"/>
    </source>
</evidence>
<organism evidence="2 3">
    <name type="scientific">Spirosoma pollinicola</name>
    <dbReference type="NCBI Taxonomy" id="2057025"/>
    <lineage>
        <taxon>Bacteria</taxon>
        <taxon>Pseudomonadati</taxon>
        <taxon>Bacteroidota</taxon>
        <taxon>Cytophagia</taxon>
        <taxon>Cytophagales</taxon>
        <taxon>Cytophagaceae</taxon>
        <taxon>Spirosoma</taxon>
    </lineage>
</organism>
<protein>
    <submittedName>
        <fullName evidence="2">Uncharacterized protein</fullName>
    </submittedName>
</protein>
<dbReference type="RefSeq" id="WP_100993507.1">
    <property type="nucleotide sequence ID" value="NZ_CP025096.1"/>
</dbReference>
<dbReference type="Proteomes" id="UP000232883">
    <property type="component" value="Chromosome"/>
</dbReference>
<gene>
    <name evidence="2" type="ORF">CWM47_37255</name>
</gene>
<reference evidence="2 3" key="1">
    <citation type="submission" date="2017-11" db="EMBL/GenBank/DDBJ databases">
        <title>Taxonomic description and genome sequences of Spirosoma HA7 sp. nov., isolated from pollen microhabitat of Corylus avellana.</title>
        <authorList>
            <person name="Ambika Manirajan B."/>
            <person name="Suarez C."/>
            <person name="Ratering S."/>
            <person name="Geissler-Plaum R."/>
            <person name="Cardinale M."/>
            <person name="Sylvia S."/>
        </authorList>
    </citation>
    <scope>NUCLEOTIDE SEQUENCE [LARGE SCALE GENOMIC DNA]</scope>
    <source>
        <strain evidence="2 3">HA7</strain>
    </source>
</reference>
<dbReference type="KEGG" id="spir:CWM47_37255"/>
<keyword evidence="3" id="KW-1185">Reference proteome</keyword>
<dbReference type="AlphaFoldDB" id="A0A2K8ZAT1"/>
<accession>A0A2K8ZAT1</accession>
<feature type="compositionally biased region" description="Polar residues" evidence="1">
    <location>
        <begin position="1"/>
        <end position="22"/>
    </location>
</feature>
<proteinExistence type="predicted"/>
<feature type="region of interest" description="Disordered" evidence="1">
    <location>
        <begin position="1"/>
        <end position="35"/>
    </location>
</feature>
<dbReference type="EMBL" id="CP025096">
    <property type="protein sequence ID" value="AUD06982.1"/>
    <property type="molecule type" value="Genomic_DNA"/>
</dbReference>
<name>A0A2K8ZAT1_9BACT</name>
<dbReference type="OrthoDB" id="958557at2"/>
<evidence type="ECO:0000313" key="2">
    <source>
        <dbReference type="EMBL" id="AUD06982.1"/>
    </source>
</evidence>